<gene>
    <name evidence="1" type="ORF">ACHE_41191S</name>
</gene>
<evidence type="ECO:0000313" key="1">
    <source>
        <dbReference type="EMBL" id="BCR88627.1"/>
    </source>
</evidence>
<dbReference type="AlphaFoldDB" id="A0A7R7VQ41"/>
<dbReference type="GeneID" id="66982985"/>
<protein>
    <submittedName>
        <fullName evidence="1">Uncharacterized protein</fullName>
    </submittedName>
</protein>
<reference evidence="1" key="1">
    <citation type="submission" date="2021-01" db="EMBL/GenBank/DDBJ databases">
        <authorList>
            <consortium name="Aspergillus chevalieri M1 genome sequencing consortium"/>
            <person name="Kazuki M."/>
            <person name="Futagami T."/>
        </authorList>
    </citation>
    <scope>NUCLEOTIDE SEQUENCE</scope>
    <source>
        <strain evidence="1">M1</strain>
    </source>
</reference>
<reference evidence="1" key="2">
    <citation type="submission" date="2021-02" db="EMBL/GenBank/DDBJ databases">
        <title>Aspergillus chevalieri M1 genome sequence.</title>
        <authorList>
            <person name="Kadooka C."/>
            <person name="Mori K."/>
            <person name="Futagami T."/>
        </authorList>
    </citation>
    <scope>NUCLEOTIDE SEQUENCE</scope>
    <source>
        <strain evidence="1">M1</strain>
    </source>
</reference>
<name>A0A7R7VQ41_ASPCH</name>
<keyword evidence="2" id="KW-1185">Reference proteome</keyword>
<sequence>MELRNRDPRADFPMQYVLLHDKRAGMTLVQGTRVQDLSGRRTNKIDLQVSPVQHPQHAVTVIIRICKFSIRRLISNRAKTFDITRATGNNIHRGLRIRHVLAVCGSIDDGEETLGIMYVSEDTEVDSITVEEALESFLARFASARTRGVPWTMSSDNHPWRDSSVHTGKIGLEEVQLLTAPAERTAVQPGRSILPIRRVGKVGFGVDHHDVGHAILEGIPKWWVR</sequence>
<dbReference type="RefSeq" id="XP_043137149.1">
    <property type="nucleotide sequence ID" value="XM_043279473.1"/>
</dbReference>
<proteinExistence type="predicted"/>
<dbReference type="EMBL" id="AP024419">
    <property type="protein sequence ID" value="BCR88627.1"/>
    <property type="molecule type" value="Genomic_DNA"/>
</dbReference>
<dbReference type="KEGG" id="ache:ACHE_41191S"/>
<organism evidence="1 2">
    <name type="scientific">Aspergillus chevalieri</name>
    <name type="common">Eurotium chevalieri</name>
    <dbReference type="NCBI Taxonomy" id="182096"/>
    <lineage>
        <taxon>Eukaryota</taxon>
        <taxon>Fungi</taxon>
        <taxon>Dikarya</taxon>
        <taxon>Ascomycota</taxon>
        <taxon>Pezizomycotina</taxon>
        <taxon>Eurotiomycetes</taxon>
        <taxon>Eurotiomycetidae</taxon>
        <taxon>Eurotiales</taxon>
        <taxon>Aspergillaceae</taxon>
        <taxon>Aspergillus</taxon>
        <taxon>Aspergillus subgen. Aspergillus</taxon>
    </lineage>
</organism>
<accession>A0A7R7VQ41</accession>
<dbReference type="Proteomes" id="UP000637239">
    <property type="component" value="Chromosome 4"/>
</dbReference>
<evidence type="ECO:0000313" key="2">
    <source>
        <dbReference type="Proteomes" id="UP000637239"/>
    </source>
</evidence>